<organism evidence="5 6">
    <name type="scientific">Pleurostoma richardsiae</name>
    <dbReference type="NCBI Taxonomy" id="41990"/>
    <lineage>
        <taxon>Eukaryota</taxon>
        <taxon>Fungi</taxon>
        <taxon>Dikarya</taxon>
        <taxon>Ascomycota</taxon>
        <taxon>Pezizomycotina</taxon>
        <taxon>Sordariomycetes</taxon>
        <taxon>Sordariomycetidae</taxon>
        <taxon>Calosphaeriales</taxon>
        <taxon>Pleurostomataceae</taxon>
        <taxon>Pleurostoma</taxon>
    </lineage>
</organism>
<reference evidence="5" key="1">
    <citation type="submission" date="2022-07" db="EMBL/GenBank/DDBJ databases">
        <title>Fungi with potential for degradation of polypropylene.</title>
        <authorList>
            <person name="Gostincar C."/>
        </authorList>
    </citation>
    <scope>NUCLEOTIDE SEQUENCE</scope>
    <source>
        <strain evidence="5">EXF-13308</strain>
    </source>
</reference>
<protein>
    <submittedName>
        <fullName evidence="5">Mucoidy inhibitor-like protein</fullName>
    </submittedName>
</protein>
<evidence type="ECO:0000259" key="4">
    <source>
        <dbReference type="Pfam" id="PF13600"/>
    </source>
</evidence>
<keyword evidence="6" id="KW-1185">Reference proteome</keyword>
<evidence type="ECO:0000256" key="2">
    <source>
        <dbReference type="SAM" id="MobiDB-lite"/>
    </source>
</evidence>
<dbReference type="EMBL" id="JANBVO010000020">
    <property type="protein sequence ID" value="KAJ9142920.1"/>
    <property type="molecule type" value="Genomic_DNA"/>
</dbReference>
<evidence type="ECO:0000313" key="6">
    <source>
        <dbReference type="Proteomes" id="UP001174694"/>
    </source>
</evidence>
<feature type="region of interest" description="Disordered" evidence="2">
    <location>
        <begin position="273"/>
        <end position="297"/>
    </location>
</feature>
<comment type="caution">
    <text evidence="5">The sequence shown here is derived from an EMBL/GenBank/DDBJ whole genome shotgun (WGS) entry which is preliminary data.</text>
</comment>
<dbReference type="Proteomes" id="UP001174694">
    <property type="component" value="Unassembled WGS sequence"/>
</dbReference>
<dbReference type="PANTHER" id="PTHR31005">
    <property type="entry name" value="DUF4139 DOMAIN-CONTAINING PROTEIN"/>
    <property type="match status" value="1"/>
</dbReference>
<evidence type="ECO:0000256" key="1">
    <source>
        <dbReference type="SAM" id="Coils"/>
    </source>
</evidence>
<feature type="domain" description="DUF4140" evidence="4">
    <location>
        <begin position="19"/>
        <end position="146"/>
    </location>
</feature>
<sequence>MESLHKQEFRVRDLPTRSVTLFPTRAQVVRDIKHVVLETGLNQISIIGLTPTIDEHSIKVEGTGSAIISDMAVELLPNRDIFEEIYPDSDDDGSDDEDSADGSDDDDADTESVELKSVRNRLTSLRDEQKRAKEVIASAESRLKILDGYGKTMVDPKHPVNIDASMETYRSERQKVFEHHMAGSSKDRAIGKAIAELAKEETRLLKLKLKDLQKADKIKAKAKKLKEKEKQKKYRREAEKAKEKARIRKERESFWPRSCYAVRITLDAPDYNTPGSSRRSSIASPAELVKPAPDNGSASEETLLTCDLSISYVTSSAYWSPSYDLQLSTTSNTASLCFDAQLTNATSESWENSKITLSTSQTTFSGLKDAIPTLVPWRVKLAGKSAGLPDNGIVVSREEQAEKGNWHATQAMNVAQQKPRTELFGHGSASTNVQVKHKAASNVAGPFQAAASYQASAAPVQQASLFAAQAPQRSGGFGSGPAQGGGLFGSSAAPPQQQYYMASVAPTGGMPAAFEDDSYSRPVLESEGFEEDNATVLEPVRALEFEESLFEETGLTATYDLPGHKSLSPSSTASKQRVARISFTNVAFSYTIVAKYKPVAFLKAKLRNTSKLTLLKGPAGLSLDGSFMGRSTLPRCSAGDSFTMSLGVDPSIRVAYPKPEVKRSTTGLFSKEDSSAYRRTITIGNTRAAAGRPVSLLVLDQVPISEDEKLRVDLLVPRGLSLGGTPVATGVPGKDGAAITKEDMDWGKATASLKKGGEVVWDVSLNAGKSVKLSLEYEVALPVGDRVIQC</sequence>
<dbReference type="InterPro" id="IPR025554">
    <property type="entry name" value="DUF4140"/>
</dbReference>
<feature type="region of interest" description="Disordered" evidence="2">
    <location>
        <begin position="84"/>
        <end position="113"/>
    </location>
</feature>
<dbReference type="InterPro" id="IPR037291">
    <property type="entry name" value="DUF4139"/>
</dbReference>
<dbReference type="Pfam" id="PF13598">
    <property type="entry name" value="DUF4139"/>
    <property type="match status" value="1"/>
</dbReference>
<dbReference type="PANTHER" id="PTHR31005:SF8">
    <property type="entry name" value="DUF4139 DOMAIN-CONTAINING PROTEIN"/>
    <property type="match status" value="1"/>
</dbReference>
<feature type="domain" description="DUF4139" evidence="3">
    <location>
        <begin position="308"/>
        <end position="782"/>
    </location>
</feature>
<dbReference type="AlphaFoldDB" id="A0AA38VDV0"/>
<feature type="compositionally biased region" description="Polar residues" evidence="2">
    <location>
        <begin position="273"/>
        <end position="283"/>
    </location>
</feature>
<evidence type="ECO:0000259" key="3">
    <source>
        <dbReference type="Pfam" id="PF13598"/>
    </source>
</evidence>
<feature type="compositionally biased region" description="Acidic residues" evidence="2">
    <location>
        <begin position="84"/>
        <end position="112"/>
    </location>
</feature>
<gene>
    <name evidence="5" type="ORF">NKR23_g6810</name>
</gene>
<feature type="coiled-coil region" evidence="1">
    <location>
        <begin position="195"/>
        <end position="251"/>
    </location>
</feature>
<proteinExistence type="predicted"/>
<name>A0AA38VDV0_9PEZI</name>
<dbReference type="InterPro" id="IPR011935">
    <property type="entry name" value="CHP02231"/>
</dbReference>
<evidence type="ECO:0000313" key="5">
    <source>
        <dbReference type="EMBL" id="KAJ9142920.1"/>
    </source>
</evidence>
<accession>A0AA38VDV0</accession>
<dbReference type="NCBIfam" id="TIGR02231">
    <property type="entry name" value="mucoidy inhibitor MuiA family protein"/>
    <property type="match status" value="1"/>
</dbReference>
<dbReference type="Pfam" id="PF13600">
    <property type="entry name" value="DUF4140"/>
    <property type="match status" value="1"/>
</dbReference>
<keyword evidence="1" id="KW-0175">Coiled coil</keyword>